<evidence type="ECO:0000313" key="2">
    <source>
        <dbReference type="EMBL" id="GMN47854.1"/>
    </source>
</evidence>
<name>A0AA88A8I6_FICCA</name>
<evidence type="ECO:0000256" key="1">
    <source>
        <dbReference type="SAM" id="MobiDB-lite"/>
    </source>
</evidence>
<dbReference type="Proteomes" id="UP001187192">
    <property type="component" value="Unassembled WGS sequence"/>
</dbReference>
<reference evidence="2" key="1">
    <citation type="submission" date="2023-07" db="EMBL/GenBank/DDBJ databases">
        <title>draft genome sequence of fig (Ficus carica).</title>
        <authorList>
            <person name="Takahashi T."/>
            <person name="Nishimura K."/>
        </authorList>
    </citation>
    <scope>NUCLEOTIDE SEQUENCE</scope>
</reference>
<protein>
    <submittedName>
        <fullName evidence="2">Uncharacterized protein</fullName>
    </submittedName>
</protein>
<accession>A0AA88A8I6</accession>
<proteinExistence type="predicted"/>
<dbReference type="Gramene" id="FCD_00024077-RA">
    <property type="protein sequence ID" value="FCD_00024077-RA:cds"/>
    <property type="gene ID" value="FCD_00024077"/>
</dbReference>
<sequence>MESKSVSFYISHDPPSPSYRSSDATSVALPRPREAPLPHPNPRSFVTPPKPTKLRRASLDLVKLHHDRKAELTEGV</sequence>
<keyword evidence="3" id="KW-1185">Reference proteome</keyword>
<feature type="region of interest" description="Disordered" evidence="1">
    <location>
        <begin position="1"/>
        <end position="53"/>
    </location>
</feature>
<evidence type="ECO:0000313" key="3">
    <source>
        <dbReference type="Proteomes" id="UP001187192"/>
    </source>
</evidence>
<comment type="caution">
    <text evidence="2">The sequence shown here is derived from an EMBL/GenBank/DDBJ whole genome shotgun (WGS) entry which is preliminary data.</text>
</comment>
<gene>
    <name evidence="2" type="ORF">TIFTF001_017039</name>
</gene>
<dbReference type="AlphaFoldDB" id="A0AA88A8I6"/>
<dbReference type="EMBL" id="BTGU01000026">
    <property type="protein sequence ID" value="GMN47854.1"/>
    <property type="molecule type" value="Genomic_DNA"/>
</dbReference>
<organism evidence="2 3">
    <name type="scientific">Ficus carica</name>
    <name type="common">Common fig</name>
    <dbReference type="NCBI Taxonomy" id="3494"/>
    <lineage>
        <taxon>Eukaryota</taxon>
        <taxon>Viridiplantae</taxon>
        <taxon>Streptophyta</taxon>
        <taxon>Embryophyta</taxon>
        <taxon>Tracheophyta</taxon>
        <taxon>Spermatophyta</taxon>
        <taxon>Magnoliopsida</taxon>
        <taxon>eudicotyledons</taxon>
        <taxon>Gunneridae</taxon>
        <taxon>Pentapetalae</taxon>
        <taxon>rosids</taxon>
        <taxon>fabids</taxon>
        <taxon>Rosales</taxon>
        <taxon>Moraceae</taxon>
        <taxon>Ficeae</taxon>
        <taxon>Ficus</taxon>
    </lineage>
</organism>